<proteinExistence type="predicted"/>
<name>A0AAD5YCT8_9APHY</name>
<evidence type="ECO:0000256" key="1">
    <source>
        <dbReference type="SAM" id="MobiDB-lite"/>
    </source>
</evidence>
<sequence length="243" mass="27024">MGSISDHTRPVETLEAYATSDSSAVVFTADTMGIVKVWDVTKEDGPAPRWKASLRDELKHHRTGVNDMYYGEGQLWTASSDESVQIVNYPTPSTAATNPQKPIPPITHPKPVKALLPLSLSPLAESVLITGNGDVIRTYDVSSLDEPELLGEVDGHWHDVLALRLWLRQRRSDDSDKVTVEPWIVSTSLDGTIRKWRLSELVSPTPTVVKKPEEIVEKPNPQDDAFGMTEEEERELAELMDSD</sequence>
<dbReference type="AlphaFoldDB" id="A0AAD5YCT8"/>
<organism evidence="2 3">
    <name type="scientific">Meripilus lineatus</name>
    <dbReference type="NCBI Taxonomy" id="2056292"/>
    <lineage>
        <taxon>Eukaryota</taxon>
        <taxon>Fungi</taxon>
        <taxon>Dikarya</taxon>
        <taxon>Basidiomycota</taxon>
        <taxon>Agaricomycotina</taxon>
        <taxon>Agaricomycetes</taxon>
        <taxon>Polyporales</taxon>
        <taxon>Meripilaceae</taxon>
        <taxon>Meripilus</taxon>
    </lineage>
</organism>
<dbReference type="InterPro" id="IPR015943">
    <property type="entry name" value="WD40/YVTN_repeat-like_dom_sf"/>
</dbReference>
<evidence type="ECO:0000313" key="2">
    <source>
        <dbReference type="EMBL" id="KAJ3481550.1"/>
    </source>
</evidence>
<dbReference type="Gene3D" id="2.130.10.10">
    <property type="entry name" value="YVTN repeat-like/Quinoprotein amine dehydrogenase"/>
    <property type="match status" value="1"/>
</dbReference>
<feature type="region of interest" description="Disordered" evidence="1">
    <location>
        <begin position="218"/>
        <end position="243"/>
    </location>
</feature>
<feature type="compositionally biased region" description="Acidic residues" evidence="1">
    <location>
        <begin position="229"/>
        <end position="243"/>
    </location>
</feature>
<reference evidence="2" key="1">
    <citation type="submission" date="2022-07" db="EMBL/GenBank/DDBJ databases">
        <title>Genome Sequence of Physisporinus lineatus.</title>
        <authorList>
            <person name="Buettner E."/>
        </authorList>
    </citation>
    <scope>NUCLEOTIDE SEQUENCE</scope>
    <source>
        <strain evidence="2">VT162</strain>
    </source>
</reference>
<dbReference type="SUPFAM" id="SSF50978">
    <property type="entry name" value="WD40 repeat-like"/>
    <property type="match status" value="1"/>
</dbReference>
<dbReference type="EMBL" id="JANAWD010000315">
    <property type="protein sequence ID" value="KAJ3481550.1"/>
    <property type="molecule type" value="Genomic_DNA"/>
</dbReference>
<dbReference type="InterPro" id="IPR036322">
    <property type="entry name" value="WD40_repeat_dom_sf"/>
</dbReference>
<comment type="caution">
    <text evidence="2">The sequence shown here is derived from an EMBL/GenBank/DDBJ whole genome shotgun (WGS) entry which is preliminary data.</text>
</comment>
<gene>
    <name evidence="2" type="ORF">NLI96_g7575</name>
</gene>
<evidence type="ECO:0008006" key="4">
    <source>
        <dbReference type="Google" id="ProtNLM"/>
    </source>
</evidence>
<protein>
    <recommendedName>
        <fullName evidence="4">WD40 repeat-like protein</fullName>
    </recommendedName>
</protein>
<dbReference type="Proteomes" id="UP001212997">
    <property type="component" value="Unassembled WGS sequence"/>
</dbReference>
<keyword evidence="3" id="KW-1185">Reference proteome</keyword>
<evidence type="ECO:0000313" key="3">
    <source>
        <dbReference type="Proteomes" id="UP001212997"/>
    </source>
</evidence>
<accession>A0AAD5YCT8</accession>